<reference evidence="3 4" key="1">
    <citation type="submission" date="2019-06" db="EMBL/GenBank/DDBJ databases">
        <title>Thermococcus indicus sp. nov., a Fe(III)-reducing hyperthermophilic archaeon isolated from the Onnuri vent field of the Central Indian Ocean ridge.</title>
        <authorList>
            <person name="Lim J.K."/>
            <person name="Kim Y.J."/>
            <person name="Kwon K.K."/>
        </authorList>
    </citation>
    <scope>NUCLEOTIDE SEQUENCE [LARGE SCALE GENOMIC DNA]</scope>
    <source>
        <strain evidence="3 4">IOH1</strain>
    </source>
</reference>
<sequence>MITHRFIDREEELKALRNAFERGALIVVYGRRRVGKTRLLVEASKDFKTLYHLCKEEEVGETLKTLNAKLLSLTGDVSLLKHPIRSFEEFFERVPDDAVVIFDEFQILAKNHPRILGVIQEHLDFRRSGSIVLCGSSISMMEELVSYGSPIYGRRTLSLKVKPLKFRHIGGFFPGYSLEDLVKVYGMVDGIPEYLLRLDPSLSPEENAREEFFGRGFLYDEAEYLLRYELRDLSTYNTILEAISYGHRSFGELRNSTGIDGSKLTRYLSILINLGIVGREAPVTEKPKKRTRNSRYFIADNYFAFYYTFVYPFKESIELGLPEDAVENFERNFNRYLGSVFEGIAREFLIELNKAQKLPFRFTKIGRWWRKGEEIDLVALNERERKALFVEVKWKDLSGREARGILRDLERKAELVGLDEWENFYGLVAKDVRGKETLNSERFSVWDLKDFEGHSIKS</sequence>
<dbReference type="InterPro" id="IPR011579">
    <property type="entry name" value="ATPase_dom"/>
</dbReference>
<dbReference type="Pfam" id="PF03008">
    <property type="entry name" value="DUF234"/>
    <property type="match status" value="1"/>
</dbReference>
<dbReference type="RefSeq" id="WP_139681129.1">
    <property type="nucleotide sequence ID" value="NZ_CP040846.1"/>
</dbReference>
<accession>A0A4Y5SLP9</accession>
<dbReference type="Proteomes" id="UP000306007">
    <property type="component" value="Chromosome"/>
</dbReference>
<dbReference type="AlphaFoldDB" id="A0A4Y5SLP9"/>
<dbReference type="SUPFAM" id="SSF52540">
    <property type="entry name" value="P-loop containing nucleoside triphosphate hydrolases"/>
    <property type="match status" value="1"/>
</dbReference>
<dbReference type="OrthoDB" id="132045at2157"/>
<gene>
    <name evidence="3" type="ORF">FH039_09570</name>
</gene>
<evidence type="ECO:0000313" key="4">
    <source>
        <dbReference type="Proteomes" id="UP000306007"/>
    </source>
</evidence>
<dbReference type="InterPro" id="IPR011335">
    <property type="entry name" value="Restrct_endonuc-II-like"/>
</dbReference>
<feature type="domain" description="ATPase" evidence="1">
    <location>
        <begin position="6"/>
        <end position="198"/>
    </location>
</feature>
<evidence type="ECO:0000259" key="1">
    <source>
        <dbReference type="Pfam" id="PF01637"/>
    </source>
</evidence>
<proteinExistence type="predicted"/>
<name>A0A4Y5SLP9_9EURY</name>
<dbReference type="Gene3D" id="3.40.50.300">
    <property type="entry name" value="P-loop containing nucleotide triphosphate hydrolases"/>
    <property type="match status" value="1"/>
</dbReference>
<dbReference type="InterPro" id="IPR036390">
    <property type="entry name" value="WH_DNA-bd_sf"/>
</dbReference>
<dbReference type="InterPro" id="IPR004256">
    <property type="entry name" value="DUF234"/>
</dbReference>
<dbReference type="EMBL" id="CP040846">
    <property type="protein sequence ID" value="QDA31796.1"/>
    <property type="molecule type" value="Genomic_DNA"/>
</dbReference>
<dbReference type="GO" id="GO:0005524">
    <property type="term" value="F:ATP binding"/>
    <property type="evidence" value="ECO:0007669"/>
    <property type="project" value="UniProtKB-KW"/>
</dbReference>
<protein>
    <submittedName>
        <fullName evidence="3">ATP-binding protein</fullName>
    </submittedName>
</protein>
<dbReference type="KEGG" id="tic:FH039_09570"/>
<dbReference type="PANTHER" id="PTHR34704">
    <property type="entry name" value="ATPASE"/>
    <property type="match status" value="1"/>
</dbReference>
<dbReference type="PANTHER" id="PTHR34704:SF1">
    <property type="entry name" value="ATPASE"/>
    <property type="match status" value="1"/>
</dbReference>
<keyword evidence="4" id="KW-1185">Reference proteome</keyword>
<keyword evidence="3" id="KW-0067">ATP-binding</keyword>
<organism evidence="3 4">
    <name type="scientific">Thermococcus indicus</name>
    <dbReference type="NCBI Taxonomy" id="2586643"/>
    <lineage>
        <taxon>Archaea</taxon>
        <taxon>Methanobacteriati</taxon>
        <taxon>Methanobacteriota</taxon>
        <taxon>Thermococci</taxon>
        <taxon>Thermococcales</taxon>
        <taxon>Thermococcaceae</taxon>
        <taxon>Thermococcus</taxon>
    </lineage>
</organism>
<keyword evidence="3" id="KW-0547">Nucleotide-binding</keyword>
<evidence type="ECO:0000313" key="3">
    <source>
        <dbReference type="EMBL" id="QDA31796.1"/>
    </source>
</evidence>
<dbReference type="SUPFAM" id="SSF52980">
    <property type="entry name" value="Restriction endonuclease-like"/>
    <property type="match status" value="1"/>
</dbReference>
<dbReference type="Pfam" id="PF01637">
    <property type="entry name" value="ATPase_2"/>
    <property type="match status" value="1"/>
</dbReference>
<dbReference type="GeneID" id="40475432"/>
<evidence type="ECO:0000259" key="2">
    <source>
        <dbReference type="Pfam" id="PF03008"/>
    </source>
</evidence>
<dbReference type="SUPFAM" id="SSF46785">
    <property type="entry name" value="Winged helix' DNA-binding domain"/>
    <property type="match status" value="1"/>
</dbReference>
<dbReference type="InterPro" id="IPR027417">
    <property type="entry name" value="P-loop_NTPase"/>
</dbReference>
<feature type="domain" description="DUF234" evidence="2">
    <location>
        <begin position="306"/>
        <end position="405"/>
    </location>
</feature>